<dbReference type="Proteomes" id="UP001519460">
    <property type="component" value="Unassembled WGS sequence"/>
</dbReference>
<proteinExistence type="predicted"/>
<reference evidence="1 2" key="1">
    <citation type="journal article" date="2023" name="Sci. Data">
        <title>Genome assembly of the Korean intertidal mud-creeper Batillaria attramentaria.</title>
        <authorList>
            <person name="Patra A.K."/>
            <person name="Ho P.T."/>
            <person name="Jun S."/>
            <person name="Lee S.J."/>
            <person name="Kim Y."/>
            <person name="Won Y.J."/>
        </authorList>
    </citation>
    <scope>NUCLEOTIDE SEQUENCE [LARGE SCALE GENOMIC DNA]</scope>
    <source>
        <strain evidence="1">Wonlab-2016</strain>
    </source>
</reference>
<comment type="caution">
    <text evidence="1">The sequence shown here is derived from an EMBL/GenBank/DDBJ whole genome shotgun (WGS) entry which is preliminary data.</text>
</comment>
<accession>A0ABD0JIB9</accession>
<organism evidence="1 2">
    <name type="scientific">Batillaria attramentaria</name>
    <dbReference type="NCBI Taxonomy" id="370345"/>
    <lineage>
        <taxon>Eukaryota</taxon>
        <taxon>Metazoa</taxon>
        <taxon>Spiralia</taxon>
        <taxon>Lophotrochozoa</taxon>
        <taxon>Mollusca</taxon>
        <taxon>Gastropoda</taxon>
        <taxon>Caenogastropoda</taxon>
        <taxon>Sorbeoconcha</taxon>
        <taxon>Cerithioidea</taxon>
        <taxon>Batillariidae</taxon>
        <taxon>Batillaria</taxon>
    </lineage>
</organism>
<evidence type="ECO:0000313" key="1">
    <source>
        <dbReference type="EMBL" id="KAK7474687.1"/>
    </source>
</evidence>
<dbReference type="AlphaFoldDB" id="A0ABD0JIB9"/>
<gene>
    <name evidence="1" type="ORF">BaRGS_00034052</name>
</gene>
<dbReference type="EMBL" id="JACVVK020000428">
    <property type="protein sequence ID" value="KAK7474687.1"/>
    <property type="molecule type" value="Genomic_DNA"/>
</dbReference>
<keyword evidence="2" id="KW-1185">Reference proteome</keyword>
<sequence length="100" mass="11352">MPLYYCPNASTAAQSSFPLFSRESRRSLSPLSVQLGSTTAGPAAKWWLARNHGFYRVFATAVPALCQTKRVRIANENCVHKPWQRKYYCERMAAEKEHSA</sequence>
<protein>
    <submittedName>
        <fullName evidence="1">Uncharacterized protein</fullName>
    </submittedName>
</protein>
<name>A0ABD0JIB9_9CAEN</name>
<evidence type="ECO:0000313" key="2">
    <source>
        <dbReference type="Proteomes" id="UP001519460"/>
    </source>
</evidence>